<evidence type="ECO:0000256" key="20">
    <source>
        <dbReference type="SAM" id="MobiDB-lite"/>
    </source>
</evidence>
<dbReference type="SMART" id="SM00220">
    <property type="entry name" value="S_TKc"/>
    <property type="match status" value="1"/>
</dbReference>
<keyword evidence="5" id="KW-0488">Methylation</keyword>
<evidence type="ECO:0000256" key="18">
    <source>
        <dbReference type="ARBA" id="ARBA00074971"/>
    </source>
</evidence>
<organism evidence="22 23">
    <name type="scientific">Paramuricea clavata</name>
    <name type="common">Red gorgonian</name>
    <name type="synonym">Violescent sea-whip</name>
    <dbReference type="NCBI Taxonomy" id="317549"/>
    <lineage>
        <taxon>Eukaryota</taxon>
        <taxon>Metazoa</taxon>
        <taxon>Cnidaria</taxon>
        <taxon>Anthozoa</taxon>
        <taxon>Octocorallia</taxon>
        <taxon>Malacalcyonacea</taxon>
        <taxon>Plexauridae</taxon>
        <taxon>Paramuricea</taxon>
    </lineage>
</organism>
<protein>
    <recommendedName>
        <fullName evidence="18">SNF-related serine/threonine-protein kinase</fullName>
        <ecNumber evidence="4">2.7.11.1</ecNumber>
    </recommendedName>
    <alternativeName>
        <fullName evidence="19">SNF1-related kinase</fullName>
    </alternativeName>
</protein>
<evidence type="ECO:0000256" key="2">
    <source>
        <dbReference type="ARBA" id="ARBA00004123"/>
    </source>
</evidence>
<evidence type="ECO:0000256" key="3">
    <source>
        <dbReference type="ARBA" id="ARBA00006692"/>
    </source>
</evidence>
<dbReference type="EMBL" id="CACRXK020002328">
    <property type="protein sequence ID" value="CAB3993782.1"/>
    <property type="molecule type" value="Genomic_DNA"/>
</dbReference>
<feature type="domain" description="Protein kinase" evidence="21">
    <location>
        <begin position="19"/>
        <end position="272"/>
    </location>
</feature>
<keyword evidence="12" id="KW-0067">ATP-binding</keyword>
<dbReference type="GO" id="GO:0005634">
    <property type="term" value="C:nucleus"/>
    <property type="evidence" value="ECO:0007669"/>
    <property type="project" value="UniProtKB-SubCell"/>
</dbReference>
<dbReference type="GO" id="GO:0035556">
    <property type="term" value="P:intracellular signal transduction"/>
    <property type="evidence" value="ECO:0007669"/>
    <property type="project" value="TreeGrafter"/>
</dbReference>
<evidence type="ECO:0000256" key="15">
    <source>
        <dbReference type="ARBA" id="ARBA00047899"/>
    </source>
</evidence>
<dbReference type="PROSITE" id="PS00108">
    <property type="entry name" value="PROTEIN_KINASE_ST"/>
    <property type="match status" value="1"/>
</dbReference>
<feature type="compositionally biased region" description="Basic and acidic residues" evidence="20">
    <location>
        <begin position="541"/>
        <end position="555"/>
    </location>
</feature>
<keyword evidence="8" id="KW-0808">Transferase</keyword>
<evidence type="ECO:0000256" key="6">
    <source>
        <dbReference type="ARBA" id="ARBA00022527"/>
    </source>
</evidence>
<evidence type="ECO:0000256" key="4">
    <source>
        <dbReference type="ARBA" id="ARBA00012513"/>
    </source>
</evidence>
<dbReference type="InterPro" id="IPR011009">
    <property type="entry name" value="Kinase-like_dom_sf"/>
</dbReference>
<dbReference type="SUPFAM" id="SSF56112">
    <property type="entry name" value="Protein kinase-like (PK-like)"/>
    <property type="match status" value="1"/>
</dbReference>
<evidence type="ECO:0000256" key="5">
    <source>
        <dbReference type="ARBA" id="ARBA00022481"/>
    </source>
</evidence>
<accession>A0A7D9HZB0</accession>
<dbReference type="InterPro" id="IPR000719">
    <property type="entry name" value="Prot_kinase_dom"/>
</dbReference>
<feature type="compositionally biased region" description="Low complexity" evidence="20">
    <location>
        <begin position="510"/>
        <end position="526"/>
    </location>
</feature>
<dbReference type="FunFam" id="3.30.200.20:FF:000003">
    <property type="entry name" value="Non-specific serine/threonine protein kinase"/>
    <property type="match status" value="1"/>
</dbReference>
<name>A0A7D9HZB0_PARCT</name>
<comment type="caution">
    <text evidence="22">The sequence shown here is derived from an EMBL/GenBank/DDBJ whole genome shotgun (WGS) entry which is preliminary data.</text>
</comment>
<keyword evidence="14" id="KW-0539">Nucleus</keyword>
<dbReference type="PANTHER" id="PTHR24346">
    <property type="entry name" value="MAP/MICROTUBULE AFFINITY-REGULATING KINASE"/>
    <property type="match status" value="1"/>
</dbReference>
<evidence type="ECO:0000259" key="21">
    <source>
        <dbReference type="PROSITE" id="PS50011"/>
    </source>
</evidence>
<comment type="similarity">
    <text evidence="3">Belongs to the protein kinase superfamily. CAMK Ser/Thr protein kinase family.</text>
</comment>
<keyword evidence="7" id="KW-0597">Phosphoprotein</keyword>
<evidence type="ECO:0000256" key="7">
    <source>
        <dbReference type="ARBA" id="ARBA00022553"/>
    </source>
</evidence>
<dbReference type="EC" id="2.7.11.1" evidence="4"/>
<dbReference type="InterPro" id="IPR017441">
    <property type="entry name" value="Protein_kinase_ATP_BS"/>
</dbReference>
<feature type="region of interest" description="Disordered" evidence="20">
    <location>
        <begin position="476"/>
        <end position="606"/>
    </location>
</feature>
<keyword evidence="6" id="KW-0723">Serine/threonine-protein kinase</keyword>
<dbReference type="Proteomes" id="UP001152795">
    <property type="component" value="Unassembled WGS sequence"/>
</dbReference>
<dbReference type="GO" id="GO:0046872">
    <property type="term" value="F:metal ion binding"/>
    <property type="evidence" value="ECO:0007669"/>
    <property type="project" value="UniProtKB-KW"/>
</dbReference>
<reference evidence="22" key="1">
    <citation type="submission" date="2020-04" db="EMBL/GenBank/DDBJ databases">
        <authorList>
            <person name="Alioto T."/>
            <person name="Alioto T."/>
            <person name="Gomez Garrido J."/>
        </authorList>
    </citation>
    <scope>NUCLEOTIDE SEQUENCE</scope>
    <source>
        <strain evidence="22">A484AB</strain>
    </source>
</reference>
<feature type="compositionally biased region" description="Polar residues" evidence="20">
    <location>
        <begin position="582"/>
        <end position="591"/>
    </location>
</feature>
<sequence>MAKFTRQARRNESKIAGMYDLEERLGSGHFAEVKLARHVFTGERVAVKVIDKLKLDETAKHHLYQEVRCMKLVQHPNIVRLYEVIDTKTKLYLVQELGDGGDMYDYIMKHESGLSEDKARRYFRQILQAIDYCHRLYVVHRDLKPENVIFFKKHDVAKLTDFGFSNKFLPGTKLQTACGSLAYSAPEILLGDSYDAPAVDVWSLGVILYMMVVGKAPFYEVNESETLTMILDCKFHIPDHVSPACQSLISRMIVRDACQRAVLEDILGDPWVQGDYGPVAVTSIPLANQVKIGVDQHNEIVEKMQLGDIADLETITKCLESGSYNHVSATYYLLAEQILRRLRWHRSISSSSISSSGPDTEVKSHVVKRQSMPPKKTKSSLSDGDQTLSVPSVEELPLSDGNEPEDDIGMNLMTSKLRYHSNESIYDDIKKSDKQHDQEEIVGAVSVAVTSNQRKTFQKRRVAKVKSTPAFLNQISEERESDLDDSPRASPRVRRSSRRPLNVILKTRRPSGASSTGGRRSSSHSSSSEDDGDLDKKMRRLSTERCRRSPKRRSDDEGDGDDGDGGTRGPHGVARKKMMSEKPQQSGCNKETSSESGSSSNEQGKTAQLGLHSELLKDKLLNVYIKLNEDQNTSSAENENTVMETASCCQTDLSDNLLDLSHNGEPLLCSENLSNQQNLRPHFSIGGKCLSNMETSVESVASSENILECSKDIESNSKNVAKPDECINSDTKSQDNVKSENMLVDSENLSMLSKDCTSNFKSRTNDFENIATTSQKKVTFLGKDLADNSNENSEEVHTARKKNVWNEKYMVGDVSKDKGDTVLKCEASQSETNLVCDGAKKEENSDNVMTRNDDVDDHIMEIFKERSLTIETLESISDKENVDITAEETKSYANGDTTRLRGSDIEEIEMYMKTKGTGLELDAVAVRTIFNNPKVSRVTSNCCQII</sequence>
<dbReference type="OrthoDB" id="942095at2759"/>
<dbReference type="Gene3D" id="1.10.510.10">
    <property type="entry name" value="Transferase(Phosphotransferase) domain 1"/>
    <property type="match status" value="1"/>
</dbReference>
<dbReference type="InterPro" id="IPR008271">
    <property type="entry name" value="Ser/Thr_kinase_AS"/>
</dbReference>
<feature type="compositionally biased region" description="Polar residues" evidence="20">
    <location>
        <begin position="379"/>
        <end position="390"/>
    </location>
</feature>
<evidence type="ECO:0000256" key="1">
    <source>
        <dbReference type="ARBA" id="ARBA00001946"/>
    </source>
</evidence>
<keyword evidence="10" id="KW-0547">Nucleotide-binding</keyword>
<gene>
    <name evidence="22" type="ORF">PACLA_8A079877</name>
</gene>
<proteinExistence type="inferred from homology"/>
<keyword evidence="11 22" id="KW-0418">Kinase</keyword>
<evidence type="ECO:0000313" key="23">
    <source>
        <dbReference type="Proteomes" id="UP001152795"/>
    </source>
</evidence>
<dbReference type="CDD" id="cd14339">
    <property type="entry name" value="UBA_SNRK"/>
    <property type="match status" value="1"/>
</dbReference>
<dbReference type="GO" id="GO:0004674">
    <property type="term" value="F:protein serine/threonine kinase activity"/>
    <property type="evidence" value="ECO:0007669"/>
    <property type="project" value="UniProtKB-KW"/>
</dbReference>
<keyword evidence="9" id="KW-0479">Metal-binding</keyword>
<evidence type="ECO:0000256" key="10">
    <source>
        <dbReference type="ARBA" id="ARBA00022741"/>
    </source>
</evidence>
<comment type="catalytic activity">
    <reaction evidence="16">
        <text>L-seryl-[protein] + ATP = O-phospho-L-seryl-[protein] + ADP + H(+)</text>
        <dbReference type="Rhea" id="RHEA:17989"/>
        <dbReference type="Rhea" id="RHEA-COMP:9863"/>
        <dbReference type="Rhea" id="RHEA-COMP:11604"/>
        <dbReference type="ChEBI" id="CHEBI:15378"/>
        <dbReference type="ChEBI" id="CHEBI:29999"/>
        <dbReference type="ChEBI" id="CHEBI:30616"/>
        <dbReference type="ChEBI" id="CHEBI:83421"/>
        <dbReference type="ChEBI" id="CHEBI:456216"/>
        <dbReference type="EC" id="2.7.11.1"/>
    </reaction>
</comment>
<comment type="cofactor">
    <cofactor evidence="1">
        <name>Mg(2+)</name>
        <dbReference type="ChEBI" id="CHEBI:18420"/>
    </cofactor>
</comment>
<evidence type="ECO:0000256" key="12">
    <source>
        <dbReference type="ARBA" id="ARBA00022840"/>
    </source>
</evidence>
<dbReference type="Pfam" id="PF00069">
    <property type="entry name" value="Pkinase"/>
    <property type="match status" value="1"/>
</dbReference>
<dbReference type="PROSITE" id="PS50011">
    <property type="entry name" value="PROTEIN_KINASE_DOM"/>
    <property type="match status" value="1"/>
</dbReference>
<evidence type="ECO:0000256" key="8">
    <source>
        <dbReference type="ARBA" id="ARBA00022679"/>
    </source>
</evidence>
<dbReference type="PROSITE" id="PS00107">
    <property type="entry name" value="PROTEIN_KINASE_ATP"/>
    <property type="match status" value="1"/>
</dbReference>
<evidence type="ECO:0000256" key="17">
    <source>
        <dbReference type="ARBA" id="ARBA00054738"/>
    </source>
</evidence>
<dbReference type="CDD" id="cd14074">
    <property type="entry name" value="STKc_SNRK"/>
    <property type="match status" value="1"/>
</dbReference>
<evidence type="ECO:0000313" key="22">
    <source>
        <dbReference type="EMBL" id="CAB3993782.1"/>
    </source>
</evidence>
<evidence type="ECO:0000256" key="14">
    <source>
        <dbReference type="ARBA" id="ARBA00023242"/>
    </source>
</evidence>
<evidence type="ECO:0000256" key="11">
    <source>
        <dbReference type="ARBA" id="ARBA00022777"/>
    </source>
</evidence>
<dbReference type="PANTHER" id="PTHR24346:SF45">
    <property type="entry name" value="PROTEIN KINASE DOMAIN-CONTAINING PROTEIN"/>
    <property type="match status" value="1"/>
</dbReference>
<evidence type="ECO:0000256" key="19">
    <source>
        <dbReference type="ARBA" id="ARBA00077142"/>
    </source>
</evidence>
<comment type="function">
    <text evidence="17">May play a role in hematopoietic cell proliferation or differentiation. Potential mediator of neuronal apoptosis.</text>
</comment>
<comment type="subcellular location">
    <subcellularLocation>
        <location evidence="2">Nucleus</location>
    </subcellularLocation>
</comment>
<dbReference type="GO" id="GO:0005737">
    <property type="term" value="C:cytoplasm"/>
    <property type="evidence" value="ECO:0007669"/>
    <property type="project" value="TreeGrafter"/>
</dbReference>
<comment type="catalytic activity">
    <reaction evidence="15">
        <text>L-threonyl-[protein] + ATP = O-phospho-L-threonyl-[protein] + ADP + H(+)</text>
        <dbReference type="Rhea" id="RHEA:46608"/>
        <dbReference type="Rhea" id="RHEA-COMP:11060"/>
        <dbReference type="Rhea" id="RHEA-COMP:11605"/>
        <dbReference type="ChEBI" id="CHEBI:15378"/>
        <dbReference type="ChEBI" id="CHEBI:30013"/>
        <dbReference type="ChEBI" id="CHEBI:30616"/>
        <dbReference type="ChEBI" id="CHEBI:61977"/>
        <dbReference type="ChEBI" id="CHEBI:456216"/>
        <dbReference type="EC" id="2.7.11.1"/>
    </reaction>
</comment>
<evidence type="ECO:0000256" key="13">
    <source>
        <dbReference type="ARBA" id="ARBA00022842"/>
    </source>
</evidence>
<keyword evidence="23" id="KW-1185">Reference proteome</keyword>
<evidence type="ECO:0000256" key="9">
    <source>
        <dbReference type="ARBA" id="ARBA00022723"/>
    </source>
</evidence>
<feature type="region of interest" description="Disordered" evidence="20">
    <location>
        <begin position="350"/>
        <end position="409"/>
    </location>
</feature>
<dbReference type="FunFam" id="1.10.510.10:FF:000166">
    <property type="entry name" value="SNF-related serine/threonine-protein kinase"/>
    <property type="match status" value="1"/>
</dbReference>
<keyword evidence="13" id="KW-0460">Magnesium</keyword>
<dbReference type="AlphaFoldDB" id="A0A7D9HZB0"/>
<dbReference type="GO" id="GO:0005524">
    <property type="term" value="F:ATP binding"/>
    <property type="evidence" value="ECO:0007669"/>
    <property type="project" value="UniProtKB-UniRule"/>
</dbReference>
<evidence type="ECO:0000256" key="16">
    <source>
        <dbReference type="ARBA" id="ARBA00048679"/>
    </source>
</evidence>